<keyword evidence="4 5" id="KW-0539">Nucleus</keyword>
<proteinExistence type="inferred from homology"/>
<evidence type="ECO:0000313" key="8">
    <source>
        <dbReference type="EMBL" id="BEI88388.1"/>
    </source>
</evidence>
<dbReference type="GO" id="GO:0051604">
    <property type="term" value="P:protein maturation"/>
    <property type="evidence" value="ECO:0007669"/>
    <property type="project" value="UniProtKB-UniRule"/>
</dbReference>
<gene>
    <name evidence="8" type="ORF">CcaverHIS019_0111060</name>
</gene>
<keyword evidence="5" id="KW-0234">DNA repair</keyword>
<name>A0AA48L2B0_9TREE</name>
<dbReference type="AlphaFoldDB" id="A0AA48L2B0"/>
<evidence type="ECO:0000256" key="2">
    <source>
        <dbReference type="ARBA" id="ARBA00009340"/>
    </source>
</evidence>
<dbReference type="PANTHER" id="PTHR12891:SF0">
    <property type="entry name" value="MMS19 NUCLEOTIDE EXCISION REPAIR PROTEIN HOMOLOG"/>
    <property type="match status" value="1"/>
</dbReference>
<keyword evidence="3" id="KW-0677">Repeat</keyword>
<evidence type="ECO:0000256" key="1">
    <source>
        <dbReference type="ARBA" id="ARBA00004123"/>
    </source>
</evidence>
<evidence type="ECO:0000256" key="3">
    <source>
        <dbReference type="ARBA" id="ARBA00022737"/>
    </source>
</evidence>
<dbReference type="InterPro" id="IPR011989">
    <property type="entry name" value="ARM-like"/>
</dbReference>
<dbReference type="GO" id="GO:0005634">
    <property type="term" value="C:nucleus"/>
    <property type="evidence" value="ECO:0007669"/>
    <property type="project" value="UniProtKB-SubCell"/>
</dbReference>
<comment type="similarity">
    <text evidence="2 5">Belongs to the MET18/MMS19 family.</text>
</comment>
<dbReference type="EMBL" id="AP028212">
    <property type="protein sequence ID" value="BEI88388.1"/>
    <property type="molecule type" value="Genomic_DNA"/>
</dbReference>
<evidence type="ECO:0000256" key="5">
    <source>
        <dbReference type="RuleBase" id="RU367072"/>
    </source>
</evidence>
<organism evidence="8 9">
    <name type="scientific">Cutaneotrichosporon cavernicola</name>
    <dbReference type="NCBI Taxonomy" id="279322"/>
    <lineage>
        <taxon>Eukaryota</taxon>
        <taxon>Fungi</taxon>
        <taxon>Dikarya</taxon>
        <taxon>Basidiomycota</taxon>
        <taxon>Agaricomycotina</taxon>
        <taxon>Tremellomycetes</taxon>
        <taxon>Trichosporonales</taxon>
        <taxon>Trichosporonaceae</taxon>
        <taxon>Cutaneotrichosporon</taxon>
    </lineage>
</organism>
<keyword evidence="5" id="KW-0227">DNA damage</keyword>
<evidence type="ECO:0000256" key="4">
    <source>
        <dbReference type="ARBA" id="ARBA00023242"/>
    </source>
</evidence>
<dbReference type="PANTHER" id="PTHR12891">
    <property type="entry name" value="DNA REPAIR/TRANSCRIPTION PROTEIN MET18/MMS19"/>
    <property type="match status" value="1"/>
</dbReference>
<comment type="subcellular location">
    <subcellularLocation>
        <location evidence="1 5">Nucleus</location>
    </subcellularLocation>
</comment>
<dbReference type="Pfam" id="PF12460">
    <property type="entry name" value="MMS19_C"/>
    <property type="match status" value="1"/>
</dbReference>
<dbReference type="Proteomes" id="UP001233271">
    <property type="component" value="Chromosome 1"/>
</dbReference>
<dbReference type="InterPro" id="IPR039920">
    <property type="entry name" value="MMS19"/>
</dbReference>
<feature type="domain" description="MMS19 N-terminal" evidence="7">
    <location>
        <begin position="39"/>
        <end position="296"/>
    </location>
</feature>
<reference evidence="8" key="1">
    <citation type="journal article" date="2023" name="BMC Genomics">
        <title>Chromosome-level genome assemblies of Cutaneotrichosporon spp. (Trichosporonales, Basidiomycota) reveal imbalanced evolution between nucleotide sequences and chromosome synteny.</title>
        <authorList>
            <person name="Kobayashi Y."/>
            <person name="Kayamori A."/>
            <person name="Aoki K."/>
            <person name="Shiwa Y."/>
            <person name="Matsutani M."/>
            <person name="Fujita N."/>
            <person name="Sugita T."/>
            <person name="Iwasaki W."/>
            <person name="Tanaka N."/>
            <person name="Takashima M."/>
        </authorList>
    </citation>
    <scope>NUCLEOTIDE SEQUENCE</scope>
    <source>
        <strain evidence="8">HIS019</strain>
    </source>
</reference>
<dbReference type="InterPro" id="IPR016024">
    <property type="entry name" value="ARM-type_fold"/>
</dbReference>
<evidence type="ECO:0000259" key="6">
    <source>
        <dbReference type="Pfam" id="PF12460"/>
    </source>
</evidence>
<protein>
    <recommendedName>
        <fullName evidence="5">MMS19 nucleotide excision repair protein</fullName>
    </recommendedName>
</protein>
<dbReference type="GO" id="GO:0016226">
    <property type="term" value="P:iron-sulfur cluster assembly"/>
    <property type="evidence" value="ECO:0007669"/>
    <property type="project" value="UniProtKB-UniRule"/>
</dbReference>
<dbReference type="Pfam" id="PF14500">
    <property type="entry name" value="MMS19_N"/>
    <property type="match status" value="1"/>
</dbReference>
<dbReference type="GeneID" id="85492259"/>
<dbReference type="RefSeq" id="XP_060453654.1">
    <property type="nucleotide sequence ID" value="XM_060596686.1"/>
</dbReference>
<sequence>MSLDVQRIVDTQLASSEPDPSPELLQAINSGTSTLLDVVRALGSFLVSETESVRVRGLEYLSNVVAAVDRKQINRPAATTLRSFFLSKLDDGLEHALKALGVLARLSSFGDEEAEEVYRAIVENVNMRAYPQGVRHQVYLLFDVLLAGHRNAFKSMGPEFISSYCKMVDGEKDPRNLMLLFQLDTVILREFNVAPQIEELFDVTFCYFPITFRPPPNDPYRISADDLKVALRGVLSATPAFAPVALPLFLDKFQTSSGQTMRDLLQTIAACFPVYGAQAVGERGNEFWDLIKTEILYSSDKSAEIAALGALESLMRTLYPTAADKPVGLGQTIATQCVEGLQDPGKNSFPGWAKCIAAMLRGSPSAGAFAIAQTFPSLFKLFDQPKVAGHRAPILHAITSVLLAARSVYAIDGATRSEADERSLEPYREALLDVLREGLRTIDLKIPAIKGSVALAEIPGFWTRLEVEEVVRGMDELLIHDKDDEVRSAVLSGLRTIVGVQPEVVQSLTLPILFHALPDEAPAADDADTRETYRSVLRSLTELCTMPALFETLTVRITTKLDLLSSSDLSGPSASGPSRREVVVAYAWDLLHTLENVINRKIEDQHVDVARHYSQVVPRLCSLAIKAAYDDGSPEALFRDRRLLAVVGSITETLFWELSPEKQSTAFQAAYSAFEGGDLGAVMQNPKEAPTSTGSIVAGGADAPGPEKQDLIAIYSAIVRGLKSETPVAWPEPTSVTHFWSQKLAWIYTTAHDEWQRGMMASLVAAFVNKRRPEVDTLWLTQELANNWRDEVQGNKHSKRAAAILAYFTVIKALALLRDELAYTAMEAPLAALAYTDESEVVNLVAPAFGILAEGKKGRGAHLTAKLLWAQRLWNFLLPTLVAGENGADAETRRPYLEAFASLLPLVPSSLLLTDLPTILPLLLRALSLPSPVQRANVITTVGSILETANSSTATDQLLHSQAESILDGVLYSIARRSGEESSGKLRTAALTTLGVFPDCIRYETLHGVKSRVIKDLAVALDDPLRAVRREAVDTRDKWYQYGK</sequence>
<dbReference type="InterPro" id="IPR024687">
    <property type="entry name" value="MMS19_C"/>
</dbReference>
<feature type="domain" description="MMS19 C-terminal" evidence="6">
    <location>
        <begin position="536"/>
        <end position="998"/>
    </location>
</feature>
<keyword evidence="9" id="KW-1185">Reference proteome</keyword>
<accession>A0AA48L2B0</accession>
<dbReference type="GO" id="GO:0097361">
    <property type="term" value="C:cytosolic [4Fe-4S] assembly targeting complex"/>
    <property type="evidence" value="ECO:0007669"/>
    <property type="project" value="UniProtKB-UniRule"/>
</dbReference>
<evidence type="ECO:0000313" key="9">
    <source>
        <dbReference type="Proteomes" id="UP001233271"/>
    </source>
</evidence>
<dbReference type="KEGG" id="ccac:CcaHIS019_0111060"/>
<dbReference type="GO" id="GO:0006281">
    <property type="term" value="P:DNA repair"/>
    <property type="evidence" value="ECO:0007669"/>
    <property type="project" value="UniProtKB-UniRule"/>
</dbReference>
<dbReference type="SUPFAM" id="SSF48371">
    <property type="entry name" value="ARM repeat"/>
    <property type="match status" value="1"/>
</dbReference>
<dbReference type="Gene3D" id="1.25.10.10">
    <property type="entry name" value="Leucine-rich Repeat Variant"/>
    <property type="match status" value="2"/>
</dbReference>
<comment type="function">
    <text evidence="5">Key component of the cytosolic iron-sulfur protein assembly (CIA) complex, a multiprotein complex that mediates the incorporation of iron-sulfur cluster into apoproteins specifically involved in DNA metabolism and genomic integrity. In the CIA complex, MMS19 acts as an adapter between early-acting CIA components and a subset of cellular target iron-sulfur proteins.</text>
</comment>
<evidence type="ECO:0000259" key="7">
    <source>
        <dbReference type="Pfam" id="PF14500"/>
    </source>
</evidence>
<dbReference type="InterPro" id="IPR029240">
    <property type="entry name" value="MMS19_N"/>
</dbReference>